<keyword evidence="1" id="KW-0694">RNA-binding</keyword>
<proteinExistence type="predicted"/>
<gene>
    <name evidence="3" type="ORF">Tci_880554</name>
</gene>
<dbReference type="SUPFAM" id="SSF54928">
    <property type="entry name" value="RNA-binding domain, RBD"/>
    <property type="match status" value="1"/>
</dbReference>
<dbReference type="InterPro" id="IPR000504">
    <property type="entry name" value="RRM_dom"/>
</dbReference>
<dbReference type="InterPro" id="IPR012677">
    <property type="entry name" value="Nucleotide-bd_a/b_plait_sf"/>
</dbReference>
<dbReference type="InterPro" id="IPR035979">
    <property type="entry name" value="RBD_domain_sf"/>
</dbReference>
<dbReference type="PROSITE" id="PS50102">
    <property type="entry name" value="RRM"/>
    <property type="match status" value="1"/>
</dbReference>
<feature type="domain" description="RRM" evidence="2">
    <location>
        <begin position="16"/>
        <end position="108"/>
    </location>
</feature>
<organism evidence="3">
    <name type="scientific">Tanacetum cinerariifolium</name>
    <name type="common">Dalmatian daisy</name>
    <name type="synonym">Chrysanthemum cinerariifolium</name>
    <dbReference type="NCBI Taxonomy" id="118510"/>
    <lineage>
        <taxon>Eukaryota</taxon>
        <taxon>Viridiplantae</taxon>
        <taxon>Streptophyta</taxon>
        <taxon>Embryophyta</taxon>
        <taxon>Tracheophyta</taxon>
        <taxon>Spermatophyta</taxon>
        <taxon>Magnoliopsida</taxon>
        <taxon>eudicotyledons</taxon>
        <taxon>Gunneridae</taxon>
        <taxon>Pentapetalae</taxon>
        <taxon>asterids</taxon>
        <taxon>campanulids</taxon>
        <taxon>Asterales</taxon>
        <taxon>Asteraceae</taxon>
        <taxon>Asteroideae</taxon>
        <taxon>Anthemideae</taxon>
        <taxon>Anthemidinae</taxon>
        <taxon>Tanacetum</taxon>
    </lineage>
</organism>
<dbReference type="Pfam" id="PF00076">
    <property type="entry name" value="RRM_1"/>
    <property type="match status" value="1"/>
</dbReference>
<feature type="non-terminal residue" evidence="3">
    <location>
        <position position="111"/>
    </location>
</feature>
<reference evidence="3" key="1">
    <citation type="journal article" date="2019" name="Sci. Rep.">
        <title>Draft genome of Tanacetum cinerariifolium, the natural source of mosquito coil.</title>
        <authorList>
            <person name="Yamashiro T."/>
            <person name="Shiraishi A."/>
            <person name="Satake H."/>
            <person name="Nakayama K."/>
        </authorList>
    </citation>
    <scope>NUCLEOTIDE SEQUENCE</scope>
</reference>
<sequence length="111" mass="12971">MGRYRSKEEDVDRISTSVYITKFPESVTAKELFQACKQYGHVVDSFIPNKKSKIGKRFGFVKFINVFSEDRLINNLCTVWMDRYKLHANIARFQRSLGKKEEVGIKKPYVA</sequence>
<dbReference type="SMART" id="SM00360">
    <property type="entry name" value="RRM"/>
    <property type="match status" value="1"/>
</dbReference>
<evidence type="ECO:0000256" key="1">
    <source>
        <dbReference type="PROSITE-ProRule" id="PRU00176"/>
    </source>
</evidence>
<protein>
    <submittedName>
        <fullName evidence="3">Nucleotide-binding alpha-beta plait domain-containing protein</fullName>
    </submittedName>
</protein>
<dbReference type="CDD" id="cd00590">
    <property type="entry name" value="RRM_SF"/>
    <property type="match status" value="1"/>
</dbReference>
<comment type="caution">
    <text evidence="3">The sequence shown here is derived from an EMBL/GenBank/DDBJ whole genome shotgun (WGS) entry which is preliminary data.</text>
</comment>
<dbReference type="AlphaFoldDB" id="A0A699TDK1"/>
<dbReference type="Gene3D" id="3.30.70.330">
    <property type="match status" value="1"/>
</dbReference>
<accession>A0A699TDK1</accession>
<evidence type="ECO:0000313" key="3">
    <source>
        <dbReference type="EMBL" id="GFD08585.1"/>
    </source>
</evidence>
<evidence type="ECO:0000259" key="2">
    <source>
        <dbReference type="PROSITE" id="PS50102"/>
    </source>
</evidence>
<dbReference type="EMBL" id="BKCJ011239502">
    <property type="protein sequence ID" value="GFD08585.1"/>
    <property type="molecule type" value="Genomic_DNA"/>
</dbReference>
<dbReference type="GO" id="GO:0003723">
    <property type="term" value="F:RNA binding"/>
    <property type="evidence" value="ECO:0007669"/>
    <property type="project" value="UniProtKB-UniRule"/>
</dbReference>
<name>A0A699TDK1_TANCI</name>